<evidence type="ECO:0000259" key="4">
    <source>
        <dbReference type="Pfam" id="PF17836"/>
    </source>
</evidence>
<sequence>MSEAARPLPLVILGAGGHAKVLLSLARALCLEIQGVCDPQLHHSGLRQWRGLPVLGDDAALNQIPPGSVLLVNGIGQTVGGAARRKLYEQFSGQGYRFATLVHPSAWVDPDAVLGEGVQVMAGAVVQADSHIGLNTIINTRAAVDHDCRVGRHVHIAPGATLCGAVTVADRSFVASGATIIQGIDIGEDAVVGAGAVVVRHLPANHRVLGSKGLIASVPDNEQEGSK</sequence>
<evidence type="ECO:0000256" key="1">
    <source>
        <dbReference type="ARBA" id="ARBA00007274"/>
    </source>
</evidence>
<comment type="similarity">
    <text evidence="1">Belongs to the transferase hexapeptide repeat family.</text>
</comment>
<dbReference type="Pfam" id="PF17836">
    <property type="entry name" value="PglD_N"/>
    <property type="match status" value="1"/>
</dbReference>
<dbReference type="EMBL" id="JAZDCT010000016">
    <property type="protein sequence ID" value="MEE1888721.1"/>
    <property type="molecule type" value="Genomic_DNA"/>
</dbReference>
<proteinExistence type="inferred from homology"/>
<name>A0ABU7HDQ0_9PSED</name>
<dbReference type="PROSITE" id="PS00101">
    <property type="entry name" value="HEXAPEP_TRANSFERASES"/>
    <property type="match status" value="1"/>
</dbReference>
<dbReference type="InterPro" id="IPR041561">
    <property type="entry name" value="PglD_N"/>
</dbReference>
<dbReference type="RefSeq" id="WP_330104106.1">
    <property type="nucleotide sequence ID" value="NZ_JAZDCT010000016.1"/>
</dbReference>
<keyword evidence="3" id="KW-0677">Repeat</keyword>
<dbReference type="PANTHER" id="PTHR43300">
    <property type="entry name" value="ACETYLTRANSFERASE"/>
    <property type="match status" value="1"/>
</dbReference>
<dbReference type="Gene3D" id="2.160.10.10">
    <property type="entry name" value="Hexapeptide repeat proteins"/>
    <property type="match status" value="1"/>
</dbReference>
<dbReference type="NCBIfam" id="TIGR03570">
    <property type="entry name" value="NeuD_NnaD"/>
    <property type="match status" value="1"/>
</dbReference>
<evidence type="ECO:0000256" key="3">
    <source>
        <dbReference type="ARBA" id="ARBA00022737"/>
    </source>
</evidence>
<evidence type="ECO:0000256" key="2">
    <source>
        <dbReference type="ARBA" id="ARBA00022679"/>
    </source>
</evidence>
<dbReference type="InterPro" id="IPR020019">
    <property type="entry name" value="AcTrfase_PglD-like"/>
</dbReference>
<dbReference type="CDD" id="cd03360">
    <property type="entry name" value="LbH_AT_putative"/>
    <property type="match status" value="1"/>
</dbReference>
<organism evidence="5 6">
    <name type="scientific">Pseudomonas carassii</name>
    <dbReference type="NCBI Taxonomy" id="3115855"/>
    <lineage>
        <taxon>Bacteria</taxon>
        <taxon>Pseudomonadati</taxon>
        <taxon>Pseudomonadota</taxon>
        <taxon>Gammaproteobacteria</taxon>
        <taxon>Pseudomonadales</taxon>
        <taxon>Pseudomonadaceae</taxon>
        <taxon>Pseudomonas</taxon>
    </lineage>
</organism>
<dbReference type="InterPro" id="IPR018357">
    <property type="entry name" value="Hexapep_transf_CS"/>
</dbReference>
<dbReference type="PANTHER" id="PTHR43300:SF7">
    <property type="entry name" value="UDP-N-ACETYLBACILLOSAMINE N-ACETYLTRANSFERASE"/>
    <property type="match status" value="1"/>
</dbReference>
<gene>
    <name evidence="5" type="ORF">V0R62_13745</name>
</gene>
<reference evidence="5" key="1">
    <citation type="submission" date="2024-01" db="EMBL/GenBank/DDBJ databases">
        <title>Unpublished Manusciprt.</title>
        <authorList>
            <person name="Duman M."/>
            <person name="Valdes E.G."/>
            <person name="Ajmi N."/>
            <person name="Altun S."/>
            <person name="Saticioglu I.B."/>
        </authorList>
    </citation>
    <scope>NUCLEOTIDE SEQUENCE</scope>
    <source>
        <strain evidence="5">137P</strain>
    </source>
</reference>
<accession>A0ABU7HDQ0</accession>
<keyword evidence="2" id="KW-0808">Transferase</keyword>
<comment type="caution">
    <text evidence="5">The sequence shown here is derived from an EMBL/GenBank/DDBJ whole genome shotgun (WGS) entry which is preliminary data.</text>
</comment>
<evidence type="ECO:0000313" key="6">
    <source>
        <dbReference type="Proteomes" id="UP001354227"/>
    </source>
</evidence>
<feature type="domain" description="PglD N-terminal" evidence="4">
    <location>
        <begin position="10"/>
        <end position="90"/>
    </location>
</feature>
<evidence type="ECO:0000313" key="5">
    <source>
        <dbReference type="EMBL" id="MEE1888721.1"/>
    </source>
</evidence>
<dbReference type="Proteomes" id="UP001354227">
    <property type="component" value="Unassembled WGS sequence"/>
</dbReference>
<dbReference type="InterPro" id="IPR011004">
    <property type="entry name" value="Trimer_LpxA-like_sf"/>
</dbReference>
<dbReference type="SUPFAM" id="SSF51161">
    <property type="entry name" value="Trimeric LpxA-like enzymes"/>
    <property type="match status" value="1"/>
</dbReference>
<keyword evidence="6" id="KW-1185">Reference proteome</keyword>
<dbReference type="InterPro" id="IPR050179">
    <property type="entry name" value="Trans_hexapeptide_repeat"/>
</dbReference>
<dbReference type="Gene3D" id="3.40.50.20">
    <property type="match status" value="1"/>
</dbReference>
<protein>
    <submittedName>
        <fullName evidence="5">Acetyltransferase</fullName>
    </submittedName>
</protein>